<organism evidence="9 10">
    <name type="scientific">Acetobacter senegalensis</name>
    <dbReference type="NCBI Taxonomy" id="446692"/>
    <lineage>
        <taxon>Bacteria</taxon>
        <taxon>Pseudomonadati</taxon>
        <taxon>Pseudomonadota</taxon>
        <taxon>Alphaproteobacteria</taxon>
        <taxon>Acetobacterales</taxon>
        <taxon>Acetobacteraceae</taxon>
        <taxon>Acetobacter</taxon>
    </lineage>
</organism>
<evidence type="ECO:0000256" key="5">
    <source>
        <dbReference type="ARBA" id="ARBA00022833"/>
    </source>
</evidence>
<evidence type="ECO:0000256" key="7">
    <source>
        <dbReference type="ARBA" id="ARBA00023136"/>
    </source>
</evidence>
<keyword evidence="7 8" id="KW-0472">Membrane</keyword>
<comment type="subcellular location">
    <subcellularLocation>
        <location evidence="1">Cell membrane</location>
        <topology evidence="1">Multi-pass membrane protein</topology>
    </subcellularLocation>
</comment>
<evidence type="ECO:0000256" key="2">
    <source>
        <dbReference type="ARBA" id="ARBA00006939"/>
    </source>
</evidence>
<dbReference type="OrthoDB" id="120163at2"/>
<dbReference type="PANTHER" id="PTHR11040:SF211">
    <property type="entry name" value="ZINC TRANSPORTER ZIP11"/>
    <property type="match status" value="1"/>
</dbReference>
<evidence type="ECO:0000256" key="1">
    <source>
        <dbReference type="ARBA" id="ARBA00004651"/>
    </source>
</evidence>
<feature type="transmembrane region" description="Helical" evidence="8">
    <location>
        <begin position="31"/>
        <end position="49"/>
    </location>
</feature>
<keyword evidence="5" id="KW-0862">Zinc</keyword>
<dbReference type="GO" id="GO:0005886">
    <property type="term" value="C:plasma membrane"/>
    <property type="evidence" value="ECO:0007669"/>
    <property type="project" value="UniProtKB-SubCell"/>
</dbReference>
<sequence length="232" mass="23873">MTPTAYILGVAAGMSTGLGGLLAMKFNRRTDLLLGLTGGCVVGLALMDLLPEALEEGASRFTSTFLAGVMAMGFGLYLLLHRCPAGPVAGRASLLVHSVMDGLGIGLAFQLSDRTGWLVAAAVLGHDMADGANMIGLTTLGRTTAQPIQWQQSYRWLLANACAPLTGVVIGQTFHVEAAGFSVLLALFAGGFLYIGTAELLPRSRAANPGLAGGTASIAGLAFMAVILHLTQ</sequence>
<feature type="transmembrane region" description="Helical" evidence="8">
    <location>
        <begin position="6"/>
        <end position="24"/>
    </location>
</feature>
<evidence type="ECO:0000313" key="9">
    <source>
        <dbReference type="EMBL" id="KXV58785.1"/>
    </source>
</evidence>
<keyword evidence="6 8" id="KW-1133">Transmembrane helix</keyword>
<protein>
    <recommendedName>
        <fullName evidence="11">Zinc/iron permease</fullName>
    </recommendedName>
</protein>
<feature type="transmembrane region" description="Helical" evidence="8">
    <location>
        <begin position="61"/>
        <end position="80"/>
    </location>
</feature>
<evidence type="ECO:0000256" key="4">
    <source>
        <dbReference type="ARBA" id="ARBA00022692"/>
    </source>
</evidence>
<comment type="similarity">
    <text evidence="2">Belongs to the ZIP transporter (TC 2.A.5) family.</text>
</comment>
<feature type="transmembrane region" description="Helical" evidence="8">
    <location>
        <begin position="92"/>
        <end position="111"/>
    </location>
</feature>
<evidence type="ECO:0000256" key="8">
    <source>
        <dbReference type="SAM" id="Phobius"/>
    </source>
</evidence>
<dbReference type="InterPro" id="IPR003689">
    <property type="entry name" value="ZIP"/>
</dbReference>
<dbReference type="EMBL" id="LHZU01000135">
    <property type="protein sequence ID" value="KXV58785.1"/>
    <property type="molecule type" value="Genomic_DNA"/>
</dbReference>
<accession>A0A149TZY2</accession>
<proteinExistence type="inferred from homology"/>
<keyword evidence="3" id="KW-1003">Cell membrane</keyword>
<evidence type="ECO:0000256" key="3">
    <source>
        <dbReference type="ARBA" id="ARBA00022475"/>
    </source>
</evidence>
<dbReference type="AlphaFoldDB" id="A0A149TZY2"/>
<comment type="caution">
    <text evidence="9">The sequence shown here is derived from an EMBL/GenBank/DDBJ whole genome shotgun (WGS) entry which is preliminary data.</text>
</comment>
<evidence type="ECO:0000256" key="6">
    <source>
        <dbReference type="ARBA" id="ARBA00022989"/>
    </source>
</evidence>
<feature type="transmembrane region" description="Helical" evidence="8">
    <location>
        <begin position="178"/>
        <end position="198"/>
    </location>
</feature>
<feature type="transmembrane region" description="Helical" evidence="8">
    <location>
        <begin position="210"/>
        <end position="230"/>
    </location>
</feature>
<dbReference type="Pfam" id="PF02535">
    <property type="entry name" value="Zip"/>
    <property type="match status" value="1"/>
</dbReference>
<dbReference type="GO" id="GO:0005385">
    <property type="term" value="F:zinc ion transmembrane transporter activity"/>
    <property type="evidence" value="ECO:0007669"/>
    <property type="project" value="TreeGrafter"/>
</dbReference>
<keyword evidence="4 8" id="KW-0812">Transmembrane</keyword>
<dbReference type="RefSeq" id="WP_061471951.1">
    <property type="nucleotide sequence ID" value="NZ_JAIMFP010000004.1"/>
</dbReference>
<dbReference type="PATRIC" id="fig|446692.4.peg.1872"/>
<dbReference type="Proteomes" id="UP000075360">
    <property type="component" value="Unassembled WGS sequence"/>
</dbReference>
<reference evidence="9 10" key="1">
    <citation type="submission" date="2015-06" db="EMBL/GenBank/DDBJ databases">
        <title>Improved classification and identification of acetic acid bacteria using matrix-assisted laser desorption/ionization time-of-flight mass spectrometry; Gluconobacter nephelii and Gluconobacter uchimurae are later heterotypic synonyms of Gluconobacter japonicus and Gluconobacter oxydans, respectively.</title>
        <authorList>
            <person name="Li L."/>
            <person name="Cleenwerck I."/>
            <person name="De Vuyst L."/>
            <person name="Vandamme P."/>
        </authorList>
    </citation>
    <scope>NUCLEOTIDE SEQUENCE [LARGE SCALE GENOMIC DNA]</scope>
    <source>
        <strain evidence="9 10">LMG 23690</strain>
    </source>
</reference>
<dbReference type="PANTHER" id="PTHR11040">
    <property type="entry name" value="ZINC/IRON TRANSPORTER"/>
    <property type="match status" value="1"/>
</dbReference>
<evidence type="ECO:0008006" key="11">
    <source>
        <dbReference type="Google" id="ProtNLM"/>
    </source>
</evidence>
<gene>
    <name evidence="9" type="ORF">AD948_10715</name>
</gene>
<evidence type="ECO:0000313" key="10">
    <source>
        <dbReference type="Proteomes" id="UP000075360"/>
    </source>
</evidence>
<name>A0A149TZY2_9PROT</name>